<evidence type="ECO:0000259" key="1">
    <source>
        <dbReference type="Pfam" id="PF08909"/>
    </source>
</evidence>
<name>A0A3T1D0B8_9BACL</name>
<feature type="domain" description="DUF1854" evidence="1">
    <location>
        <begin position="34"/>
        <end position="162"/>
    </location>
</feature>
<gene>
    <name evidence="2" type="ORF">KCTCHS21_09390</name>
</gene>
<dbReference type="KEGG" id="cohn:KCTCHS21_09390"/>
<proteinExistence type="predicted"/>
<accession>A0A3T1D0B8</accession>
<dbReference type="RefSeq" id="WP_130605417.1">
    <property type="nucleotide sequence ID" value="NZ_AP019400.1"/>
</dbReference>
<organism evidence="2 3">
    <name type="scientific">Cohnella abietis</name>
    <dbReference type="NCBI Taxonomy" id="2507935"/>
    <lineage>
        <taxon>Bacteria</taxon>
        <taxon>Bacillati</taxon>
        <taxon>Bacillota</taxon>
        <taxon>Bacilli</taxon>
        <taxon>Bacillales</taxon>
        <taxon>Paenibacillaceae</taxon>
        <taxon>Cohnella</taxon>
    </lineage>
</organism>
<dbReference type="Pfam" id="PF08909">
    <property type="entry name" value="DUF1854"/>
    <property type="match status" value="1"/>
</dbReference>
<dbReference type="AlphaFoldDB" id="A0A3T1D0B8"/>
<keyword evidence="3" id="KW-1185">Reference proteome</keyword>
<reference evidence="2 3" key="1">
    <citation type="submission" date="2019-01" db="EMBL/GenBank/DDBJ databases">
        <title>Complete genome sequence of Cohnella hallensis HS21 isolated from Korean fir (Abies koreana) rhizospheric soil.</title>
        <authorList>
            <person name="Jiang L."/>
            <person name="Kang S.W."/>
            <person name="Kim S."/>
            <person name="Jung J."/>
            <person name="Kim C.Y."/>
            <person name="Kim D.H."/>
            <person name="Kim S.W."/>
            <person name="Lee J."/>
        </authorList>
    </citation>
    <scope>NUCLEOTIDE SEQUENCE [LARGE SCALE GENOMIC DNA]</scope>
    <source>
        <strain evidence="2 3">HS21</strain>
    </source>
</reference>
<dbReference type="EMBL" id="AP019400">
    <property type="protein sequence ID" value="BBI31540.1"/>
    <property type="molecule type" value="Genomic_DNA"/>
</dbReference>
<evidence type="ECO:0000313" key="3">
    <source>
        <dbReference type="Proteomes" id="UP000289856"/>
    </source>
</evidence>
<protein>
    <recommendedName>
        <fullName evidence="1">DUF1854 domain-containing protein</fullName>
    </recommendedName>
</protein>
<sequence length="165" mass="19166">MKDSYDIHMIELGEAFFSRGQGGVFQGVVKGTAYEELIVYRTFPFLYTTQFISIRTAKGEELGIVRDLAELDEESRMELGHELQLRYFLPRVTRVDSVKQKSDLWLWELQTTLGPTRIAMRNLHEHMQFPGGGRIILTDIYGKRCEILDWHALDSHSRMQLTDVI</sequence>
<dbReference type="OrthoDB" id="2852740at2"/>
<evidence type="ECO:0000313" key="2">
    <source>
        <dbReference type="EMBL" id="BBI31540.1"/>
    </source>
</evidence>
<dbReference type="InterPro" id="IPR015005">
    <property type="entry name" value="DUF1854"/>
</dbReference>
<dbReference type="Proteomes" id="UP000289856">
    <property type="component" value="Chromosome"/>
</dbReference>